<dbReference type="HOGENOM" id="CLU_1529446_0_0_10"/>
<accession>B0MY79</accession>
<sequence>MCDSFSDPEEFLRLATRNDDTSFNQWVPDHLCLRTPAFANNFRELHVVSNADWDEEHPAGSLLDDILLVRLYSYANFIHEGYPGKNDNTFLSKRKYLSVIKKLMSELTPADMEMIYCCEVNDFSTDTLYPVIVFTSAPTLEKEHTLTLRWTTVEGDVKTASVTCTPEVDPALQ</sequence>
<protein>
    <submittedName>
        <fullName evidence="1">Uncharacterized protein</fullName>
    </submittedName>
</protein>
<organism evidence="1 2">
    <name type="scientific">Alistipes putredinis DSM 17216</name>
    <dbReference type="NCBI Taxonomy" id="445970"/>
    <lineage>
        <taxon>Bacteria</taxon>
        <taxon>Pseudomonadati</taxon>
        <taxon>Bacteroidota</taxon>
        <taxon>Bacteroidia</taxon>
        <taxon>Bacteroidales</taxon>
        <taxon>Rikenellaceae</taxon>
        <taxon>Alistipes</taxon>
    </lineage>
</organism>
<reference evidence="1" key="1">
    <citation type="submission" date="2007-10" db="EMBL/GenBank/DDBJ databases">
        <authorList>
            <person name="Fulton L."/>
            <person name="Clifton S."/>
            <person name="Fulton B."/>
            <person name="Xu J."/>
            <person name="Minx P."/>
            <person name="Pepin K.H."/>
            <person name="Johnson M."/>
            <person name="Thiruvilangam P."/>
            <person name="Bhonagiri V."/>
            <person name="Nash W.E."/>
            <person name="Mardis E.R."/>
            <person name="Wilson R.K."/>
        </authorList>
    </citation>
    <scope>NUCLEOTIDE SEQUENCE [LARGE SCALE GENOMIC DNA]</scope>
    <source>
        <strain evidence="1">DSM 17216</strain>
    </source>
</reference>
<evidence type="ECO:0000313" key="2">
    <source>
        <dbReference type="Proteomes" id="UP000005819"/>
    </source>
</evidence>
<dbReference type="Proteomes" id="UP000005819">
    <property type="component" value="Unassembled WGS sequence"/>
</dbReference>
<dbReference type="AlphaFoldDB" id="B0MY79"/>
<keyword evidence="2" id="KW-1185">Reference proteome</keyword>
<evidence type="ECO:0000313" key="1">
    <source>
        <dbReference type="EMBL" id="EDS02668.1"/>
    </source>
</evidence>
<comment type="caution">
    <text evidence="1">The sequence shown here is derived from an EMBL/GenBank/DDBJ whole genome shotgun (WGS) entry which is preliminary data.</text>
</comment>
<name>B0MY79_9BACT</name>
<dbReference type="EMBL" id="ABFK02000020">
    <property type="protein sequence ID" value="EDS02668.1"/>
    <property type="molecule type" value="Genomic_DNA"/>
</dbReference>
<proteinExistence type="predicted"/>
<gene>
    <name evidence="1" type="ORF">ALIPUT_02198</name>
</gene>
<reference evidence="1" key="2">
    <citation type="submission" date="2013-09" db="EMBL/GenBank/DDBJ databases">
        <title>Draft genome sequence of Alistipes putredinis (DSM 17216).</title>
        <authorList>
            <person name="Sudarsanam P."/>
            <person name="Ley R."/>
            <person name="Guruge J."/>
            <person name="Turnbaugh P.J."/>
            <person name="Mahowald M."/>
            <person name="Liep D."/>
            <person name="Gordon J."/>
        </authorList>
    </citation>
    <scope>NUCLEOTIDE SEQUENCE</scope>
    <source>
        <strain evidence="1">DSM 17216</strain>
    </source>
</reference>